<evidence type="ECO:0000256" key="5">
    <source>
        <dbReference type="PIRSR" id="PIRSR001221-1"/>
    </source>
</evidence>
<protein>
    <recommendedName>
        <fullName evidence="3">amidase</fullName>
        <ecNumber evidence="3">3.5.1.4</ecNumber>
    </recommendedName>
</protein>
<proteinExistence type="inferred from homology"/>
<dbReference type="InterPro" id="IPR023631">
    <property type="entry name" value="Amidase_dom"/>
</dbReference>
<accession>A0A6A6H259</accession>
<reference evidence="8" key="1">
    <citation type="journal article" date="2020" name="Stud. Mycol.">
        <title>101 Dothideomycetes genomes: a test case for predicting lifestyles and emergence of pathogens.</title>
        <authorList>
            <person name="Haridas S."/>
            <person name="Albert R."/>
            <person name="Binder M."/>
            <person name="Bloem J."/>
            <person name="Labutti K."/>
            <person name="Salamov A."/>
            <person name="Andreopoulos B."/>
            <person name="Baker S."/>
            <person name="Barry K."/>
            <person name="Bills G."/>
            <person name="Bluhm B."/>
            <person name="Cannon C."/>
            <person name="Castanera R."/>
            <person name="Culley D."/>
            <person name="Daum C."/>
            <person name="Ezra D."/>
            <person name="Gonzalez J."/>
            <person name="Henrissat B."/>
            <person name="Kuo A."/>
            <person name="Liang C."/>
            <person name="Lipzen A."/>
            <person name="Lutzoni F."/>
            <person name="Magnuson J."/>
            <person name="Mondo S."/>
            <person name="Nolan M."/>
            <person name="Ohm R."/>
            <person name="Pangilinan J."/>
            <person name="Park H.-J."/>
            <person name="Ramirez L."/>
            <person name="Alfaro M."/>
            <person name="Sun H."/>
            <person name="Tritt A."/>
            <person name="Yoshinaga Y."/>
            <person name="Zwiers L.-H."/>
            <person name="Turgeon B."/>
            <person name="Goodwin S."/>
            <person name="Spatafora J."/>
            <person name="Crous P."/>
            <person name="Grigoriev I."/>
        </authorList>
    </citation>
    <scope>NUCLEOTIDE SEQUENCE</scope>
    <source>
        <strain evidence="8">Tuck. ex Michener</strain>
    </source>
</reference>
<dbReference type="PROSITE" id="PS00571">
    <property type="entry name" value="AMIDASES"/>
    <property type="match status" value="1"/>
</dbReference>
<keyword evidence="4" id="KW-0378">Hydrolase</keyword>
<evidence type="ECO:0000313" key="9">
    <source>
        <dbReference type="Proteomes" id="UP000800092"/>
    </source>
</evidence>
<dbReference type="GO" id="GO:0004040">
    <property type="term" value="F:amidase activity"/>
    <property type="evidence" value="ECO:0007669"/>
    <property type="project" value="UniProtKB-EC"/>
</dbReference>
<evidence type="ECO:0000313" key="8">
    <source>
        <dbReference type="EMBL" id="KAF2231969.1"/>
    </source>
</evidence>
<feature type="domain" description="Amidase" evidence="7">
    <location>
        <begin position="486"/>
        <end position="582"/>
    </location>
</feature>
<gene>
    <name evidence="8" type="ORF">EV356DRAFT_534969</name>
</gene>
<evidence type="ECO:0000256" key="1">
    <source>
        <dbReference type="ARBA" id="ARBA00001311"/>
    </source>
</evidence>
<feature type="active site" description="Charge relay system" evidence="5">
    <location>
        <position position="132"/>
    </location>
</feature>
<dbReference type="PANTHER" id="PTHR46072:SF6">
    <property type="entry name" value="AMIDASE, PUTATIVE (AFU_ORTHOLOGUE AFUA_1G14530)-RELATED"/>
    <property type="match status" value="1"/>
</dbReference>
<feature type="binding site" evidence="6">
    <location>
        <begin position="228"/>
        <end position="231"/>
    </location>
    <ligand>
        <name>substrate</name>
    </ligand>
</feature>
<dbReference type="OrthoDB" id="6428749at2759"/>
<feature type="binding site" evidence="6">
    <location>
        <position position="181"/>
    </location>
    <ligand>
        <name>substrate</name>
    </ligand>
</feature>
<dbReference type="InterPro" id="IPR020556">
    <property type="entry name" value="Amidase_CS"/>
</dbReference>
<name>A0A6A6H259_VIRVR</name>
<sequence>MPETWQDVAKRKQDERTLNIPKEWLLSSKPSPNLNAVIDVPRRCGILHENELAITEKYDATDLVRKLANRELSSEEVVTAFCKRAAIAHQLTNCLTEIFFPLALSRARALDKHIQQYGTPVGPLHGLPISLKDTFAVPGFDTSVGITSLTFSPASQPSTLVITLLNAGAVLYCKTNIPQTLMAMDSVNRVFGRTLNPLNKSLTPGGSSGGEGALVAMKGSVLGVGTDIGGSIRVPAMCNGLYGIKPSVGRVPYGGQENAALSGSGRTGLQASAGPIATTLRDCGLFFKSVVDSEPWRIDADVVTGSWTSSDPSSQGFSNSEPLRIGIMHTDGVTTPLPPISRLLNQITETLRSSSKVESVDLDLISLTKPLQSLTNNLLYTDGGQHKFDLLSRTGEPAIPWVSQRMKPSPPKTLEQTRELHARREKAAADFLSVWSGAHLGLAPESSPSRDTPNDGTPAAAGVTAATWINQGLPSSSTSTPTTKPLDAIICPVAPHPVPPIERWNATGYTAMWVLLDYPAGVIPIRFFRAADTKLEIPAEQQAIGSWDRENRKLWEGMDRSVYVGSPLSVQVVVPRLQEAKLVRVMGVLEEALASLREGERGGGGERSKL</sequence>
<evidence type="ECO:0000256" key="6">
    <source>
        <dbReference type="PIRSR" id="PIRSR001221-2"/>
    </source>
</evidence>
<keyword evidence="9" id="KW-1185">Reference proteome</keyword>
<dbReference type="EMBL" id="ML991820">
    <property type="protein sequence ID" value="KAF2231969.1"/>
    <property type="molecule type" value="Genomic_DNA"/>
</dbReference>
<evidence type="ECO:0000256" key="4">
    <source>
        <dbReference type="ARBA" id="ARBA00022801"/>
    </source>
</evidence>
<feature type="domain" description="Amidase" evidence="7">
    <location>
        <begin position="76"/>
        <end position="400"/>
    </location>
</feature>
<dbReference type="AlphaFoldDB" id="A0A6A6H259"/>
<dbReference type="Proteomes" id="UP000800092">
    <property type="component" value="Unassembled WGS sequence"/>
</dbReference>
<dbReference type="SUPFAM" id="SSF75304">
    <property type="entry name" value="Amidase signature (AS) enzymes"/>
    <property type="match status" value="1"/>
</dbReference>
<comment type="catalytic activity">
    <reaction evidence="1">
        <text>a monocarboxylic acid amide + H2O = a monocarboxylate + NH4(+)</text>
        <dbReference type="Rhea" id="RHEA:12020"/>
        <dbReference type="ChEBI" id="CHEBI:15377"/>
        <dbReference type="ChEBI" id="CHEBI:28938"/>
        <dbReference type="ChEBI" id="CHEBI:35757"/>
        <dbReference type="ChEBI" id="CHEBI:83628"/>
        <dbReference type="EC" id="3.5.1.4"/>
    </reaction>
</comment>
<evidence type="ECO:0000256" key="3">
    <source>
        <dbReference type="ARBA" id="ARBA00012922"/>
    </source>
</evidence>
<comment type="similarity">
    <text evidence="2">Belongs to the amidase family.</text>
</comment>
<evidence type="ECO:0000256" key="2">
    <source>
        <dbReference type="ARBA" id="ARBA00009199"/>
    </source>
</evidence>
<feature type="active site" description="Acyl-ester intermediate" evidence="5">
    <location>
        <position position="231"/>
    </location>
</feature>
<feature type="binding site" evidence="6">
    <location>
        <position position="207"/>
    </location>
    <ligand>
        <name>substrate</name>
    </ligand>
</feature>
<feature type="active site" description="Charge relay system" evidence="5">
    <location>
        <position position="207"/>
    </location>
</feature>
<dbReference type="Pfam" id="PF01425">
    <property type="entry name" value="Amidase"/>
    <property type="match status" value="2"/>
</dbReference>
<organism evidence="8 9">
    <name type="scientific">Viridothelium virens</name>
    <name type="common">Speckled blister lichen</name>
    <name type="synonym">Trypethelium virens</name>
    <dbReference type="NCBI Taxonomy" id="1048519"/>
    <lineage>
        <taxon>Eukaryota</taxon>
        <taxon>Fungi</taxon>
        <taxon>Dikarya</taxon>
        <taxon>Ascomycota</taxon>
        <taxon>Pezizomycotina</taxon>
        <taxon>Dothideomycetes</taxon>
        <taxon>Dothideomycetes incertae sedis</taxon>
        <taxon>Trypetheliales</taxon>
        <taxon>Trypetheliaceae</taxon>
        <taxon>Viridothelium</taxon>
    </lineage>
</organism>
<dbReference type="EC" id="3.5.1.4" evidence="3"/>
<dbReference type="Gene3D" id="3.90.1300.10">
    <property type="entry name" value="Amidase signature (AS) domain"/>
    <property type="match status" value="2"/>
</dbReference>
<evidence type="ECO:0000259" key="7">
    <source>
        <dbReference type="Pfam" id="PF01425"/>
    </source>
</evidence>
<dbReference type="PIRSF" id="PIRSF001221">
    <property type="entry name" value="Amidase_fungi"/>
    <property type="match status" value="1"/>
</dbReference>
<dbReference type="PANTHER" id="PTHR46072">
    <property type="entry name" value="AMIDASE-RELATED-RELATED"/>
    <property type="match status" value="1"/>
</dbReference>
<dbReference type="InterPro" id="IPR036928">
    <property type="entry name" value="AS_sf"/>
</dbReference>